<protein>
    <submittedName>
        <fullName evidence="2">Uncharacterized protein</fullName>
    </submittedName>
</protein>
<sequence>MVRFIKQVSHAPSHVRSRGPGSNLTQVFKQDVGVCLAPDIEFMFDSTSSPIFIATH</sequence>
<dbReference type="EMBL" id="JAMKFB020000007">
    <property type="protein sequence ID" value="KAL0189814.1"/>
    <property type="molecule type" value="Genomic_DNA"/>
</dbReference>
<feature type="region of interest" description="Disordered" evidence="1">
    <location>
        <begin position="1"/>
        <end position="22"/>
    </location>
</feature>
<accession>A0ABD0QUB8</accession>
<keyword evidence="3" id="KW-1185">Reference proteome</keyword>
<evidence type="ECO:0000256" key="1">
    <source>
        <dbReference type="SAM" id="MobiDB-lite"/>
    </source>
</evidence>
<name>A0ABD0QUB8_CIRMR</name>
<organism evidence="2 3">
    <name type="scientific">Cirrhinus mrigala</name>
    <name type="common">Mrigala</name>
    <dbReference type="NCBI Taxonomy" id="683832"/>
    <lineage>
        <taxon>Eukaryota</taxon>
        <taxon>Metazoa</taxon>
        <taxon>Chordata</taxon>
        <taxon>Craniata</taxon>
        <taxon>Vertebrata</taxon>
        <taxon>Euteleostomi</taxon>
        <taxon>Actinopterygii</taxon>
        <taxon>Neopterygii</taxon>
        <taxon>Teleostei</taxon>
        <taxon>Ostariophysi</taxon>
        <taxon>Cypriniformes</taxon>
        <taxon>Cyprinidae</taxon>
        <taxon>Labeoninae</taxon>
        <taxon>Labeonini</taxon>
        <taxon>Cirrhinus</taxon>
    </lineage>
</organism>
<dbReference type="Proteomes" id="UP001529510">
    <property type="component" value="Unassembled WGS sequence"/>
</dbReference>
<gene>
    <name evidence="2" type="ORF">M9458_016913</name>
</gene>
<proteinExistence type="predicted"/>
<evidence type="ECO:0000313" key="3">
    <source>
        <dbReference type="Proteomes" id="UP001529510"/>
    </source>
</evidence>
<evidence type="ECO:0000313" key="2">
    <source>
        <dbReference type="EMBL" id="KAL0189814.1"/>
    </source>
</evidence>
<comment type="caution">
    <text evidence="2">The sequence shown here is derived from an EMBL/GenBank/DDBJ whole genome shotgun (WGS) entry which is preliminary data.</text>
</comment>
<feature type="non-terminal residue" evidence="2">
    <location>
        <position position="56"/>
    </location>
</feature>
<dbReference type="AlphaFoldDB" id="A0ABD0QUB8"/>
<reference evidence="2 3" key="1">
    <citation type="submission" date="2024-05" db="EMBL/GenBank/DDBJ databases">
        <title>Genome sequencing and assembly of Indian major carp, Cirrhinus mrigala (Hamilton, 1822).</title>
        <authorList>
            <person name="Mohindra V."/>
            <person name="Chowdhury L.M."/>
            <person name="Lal K."/>
            <person name="Jena J.K."/>
        </authorList>
    </citation>
    <scope>NUCLEOTIDE SEQUENCE [LARGE SCALE GENOMIC DNA]</scope>
    <source>
        <strain evidence="2">CM1030</strain>
        <tissue evidence="2">Blood</tissue>
    </source>
</reference>